<dbReference type="EC" id="2.4.1.101" evidence="14 17"/>
<protein>
    <recommendedName>
        <fullName evidence="14 17">Alpha-1,3-mannosyl-glycoprotein 2-beta-N-acetylglucosaminyltransferase</fullName>
        <shortName evidence="17">GNT-I</shortName>
        <shortName evidence="17">GlcNAc-T I</shortName>
        <ecNumber evidence="14 17">2.4.1.101</ecNumber>
    </recommendedName>
    <alternativeName>
        <fullName evidence="15 17">N-glycosyl-oligosaccharide-glycoprotein N-acetylglucosaminyltransferase I</fullName>
    </alternativeName>
</protein>
<accession>A0A1I7UHV1</accession>
<comment type="cofactor">
    <cofactor evidence="17">
        <name>Mn(2+)</name>
        <dbReference type="ChEBI" id="CHEBI:29035"/>
    </cofactor>
    <text evidence="17">The cofactor is mostly bound to the substrate.</text>
</comment>
<evidence type="ECO:0000256" key="5">
    <source>
        <dbReference type="ARBA" id="ARBA00022679"/>
    </source>
</evidence>
<comment type="catalytic activity">
    <reaction evidence="16 17">
        <text>N(4)-(alpha-D-Man-(1-&gt;3)-[alpha-D-Man-(1-&gt;3)-[alpha-D-Man-(1-&gt;6)]-alpha-D-Man-(1-&gt;6)]-beta-D-Man-(1-&gt;4)-beta-D-GlcNAc-(1-&gt;4)-beta-D-GlcNAc)-L-asparaginyl-[protein] (N-glucan mannose isomer 5A1,2) + UDP-N-acetyl-alpha-D-glucosamine = N(4)-{beta-D-GlcNAc-(1-&gt;2)-alpha-D-Man-(1-&gt;3)-[alpha-D-Man-(1-&gt;3)-[alpha-D-Man-(1-&gt;6)]-alpha-D-Man-(1-&gt;6)]-beta-D-Man-(1-&gt;4)-beta-D-GlcNAc-(1-&gt;4)-beta-D-GlcNAc}-L-asparaginyl-[protein] + UDP + H(+)</text>
        <dbReference type="Rhea" id="RHEA:11456"/>
        <dbReference type="Rhea" id="RHEA-COMP:14367"/>
        <dbReference type="Rhea" id="RHEA-COMP:14368"/>
        <dbReference type="ChEBI" id="CHEBI:15378"/>
        <dbReference type="ChEBI" id="CHEBI:57705"/>
        <dbReference type="ChEBI" id="CHEBI:58223"/>
        <dbReference type="ChEBI" id="CHEBI:59087"/>
        <dbReference type="ChEBI" id="CHEBI:60625"/>
        <dbReference type="EC" id="2.4.1.101"/>
    </reaction>
</comment>
<dbReference type="GO" id="GO:0006487">
    <property type="term" value="P:protein N-linked glycosylation"/>
    <property type="evidence" value="ECO:0007669"/>
    <property type="project" value="TreeGrafter"/>
</dbReference>
<reference evidence="19" key="1">
    <citation type="submission" date="2016-11" db="UniProtKB">
        <authorList>
            <consortium name="WormBaseParasite"/>
        </authorList>
    </citation>
    <scope>IDENTIFICATION</scope>
</reference>
<dbReference type="STRING" id="1561998.A0A1I7UHV1"/>
<dbReference type="InterPro" id="IPR029044">
    <property type="entry name" value="Nucleotide-diphossugar_trans"/>
</dbReference>
<keyword evidence="9" id="KW-1133">Transmembrane helix</keyword>
<dbReference type="UniPathway" id="UPA00378"/>
<dbReference type="GO" id="GO:0003827">
    <property type="term" value="F:alpha-1,3-mannosylglycoprotein 2-beta-N-acetylglucosaminyltransferase activity"/>
    <property type="evidence" value="ECO:0007669"/>
    <property type="project" value="UniProtKB-UniRule"/>
</dbReference>
<dbReference type="PANTHER" id="PTHR10468">
    <property type="entry name" value="PROTEIN O-LINKED-MANNOSE BETA-1,2-N-ACETYLGLUCOSAMINYLTRANSFERASE 1/ALPHA-1,3-MANNOSYL-GLYCOPROTEIN 2-BETA-N-ACETYLGLUCOSAMINYLTRANSFERASE"/>
    <property type="match status" value="1"/>
</dbReference>
<organism evidence="18 19">
    <name type="scientific">Caenorhabditis tropicalis</name>
    <dbReference type="NCBI Taxonomy" id="1561998"/>
    <lineage>
        <taxon>Eukaryota</taxon>
        <taxon>Metazoa</taxon>
        <taxon>Ecdysozoa</taxon>
        <taxon>Nematoda</taxon>
        <taxon>Chromadorea</taxon>
        <taxon>Rhabditida</taxon>
        <taxon>Rhabditina</taxon>
        <taxon>Rhabditomorpha</taxon>
        <taxon>Rhabditoidea</taxon>
        <taxon>Rhabditidae</taxon>
        <taxon>Peloderinae</taxon>
        <taxon>Caenorhabditis</taxon>
    </lineage>
</organism>
<comment type="similarity">
    <text evidence="3 17">Belongs to the glycosyltransferase 13 family.</text>
</comment>
<keyword evidence="11" id="KW-0472">Membrane</keyword>
<keyword evidence="7 17" id="KW-0479">Metal-binding</keyword>
<comment type="function">
    <text evidence="13 17">Initiates complex N-linked carbohydrate formation. Essential for the conversion of high-mannose to hybrid and complex N-glycans.</text>
</comment>
<evidence type="ECO:0000313" key="18">
    <source>
        <dbReference type="Proteomes" id="UP000095282"/>
    </source>
</evidence>
<dbReference type="eggNOG" id="KOG1413">
    <property type="taxonomic scope" value="Eukaryota"/>
</dbReference>
<dbReference type="AlphaFoldDB" id="A0A1I7UHV1"/>
<evidence type="ECO:0000256" key="9">
    <source>
        <dbReference type="ARBA" id="ARBA00022989"/>
    </source>
</evidence>
<dbReference type="InterPro" id="IPR004139">
    <property type="entry name" value="Glyco_trans_13"/>
</dbReference>
<dbReference type="WBParaSite" id="Csp11.Scaffold629.g9486.t1">
    <property type="protein sequence ID" value="Csp11.Scaffold629.g9486.t1"/>
    <property type="gene ID" value="Csp11.Scaffold629.g9486"/>
</dbReference>
<keyword evidence="12 17" id="KW-0464">Manganese</keyword>
<evidence type="ECO:0000256" key="13">
    <source>
        <dbReference type="ARBA" id="ARBA00037706"/>
    </source>
</evidence>
<evidence type="ECO:0000256" key="7">
    <source>
        <dbReference type="ARBA" id="ARBA00022723"/>
    </source>
</evidence>
<dbReference type="Proteomes" id="UP000095282">
    <property type="component" value="Unplaced"/>
</dbReference>
<evidence type="ECO:0000256" key="4">
    <source>
        <dbReference type="ARBA" id="ARBA00022676"/>
    </source>
</evidence>
<evidence type="ECO:0000256" key="1">
    <source>
        <dbReference type="ARBA" id="ARBA00004323"/>
    </source>
</evidence>
<comment type="pathway">
    <text evidence="2 17">Protein modification; protein glycosylation.</text>
</comment>
<comment type="subcellular location">
    <subcellularLocation>
        <location evidence="1 17">Golgi apparatus membrane</location>
        <topology evidence="1 17">Single-pass type II membrane protein</topology>
    </subcellularLocation>
</comment>
<keyword evidence="6" id="KW-0812">Transmembrane</keyword>
<proteinExistence type="inferred from homology"/>
<dbReference type="PANTHER" id="PTHR10468:SF0">
    <property type="entry name" value="ALPHA-1,3-MANNOSYL-GLYCOPROTEIN 2-BETA-N-ACETYLGLUCOSAMINYLTRANSFERASE"/>
    <property type="match status" value="1"/>
</dbReference>
<dbReference type="GO" id="GO:0000139">
    <property type="term" value="C:Golgi membrane"/>
    <property type="evidence" value="ECO:0007669"/>
    <property type="project" value="UniProtKB-SubCell"/>
</dbReference>
<evidence type="ECO:0000256" key="3">
    <source>
        <dbReference type="ARBA" id="ARBA00006492"/>
    </source>
</evidence>
<evidence type="ECO:0000256" key="2">
    <source>
        <dbReference type="ARBA" id="ARBA00004922"/>
    </source>
</evidence>
<dbReference type="Pfam" id="PF03071">
    <property type="entry name" value="GNT-I"/>
    <property type="match status" value="1"/>
</dbReference>
<dbReference type="GO" id="GO:0030145">
    <property type="term" value="F:manganese ion binding"/>
    <property type="evidence" value="ECO:0007669"/>
    <property type="project" value="UniProtKB-UniRule"/>
</dbReference>
<dbReference type="Gene3D" id="3.90.550.10">
    <property type="entry name" value="Spore Coat Polysaccharide Biosynthesis Protein SpsA, Chain A"/>
    <property type="match status" value="1"/>
</dbReference>
<evidence type="ECO:0000256" key="10">
    <source>
        <dbReference type="ARBA" id="ARBA00023034"/>
    </source>
</evidence>
<sequence length="82" mass="9768">MMTRRTWEELELIWPGGFWDDWMREPEQRKGRQCIRPEISRTGMTKDGRKGLDHQLKGSGFCFPGYLAIGRMFSTKRLRCFP</sequence>
<evidence type="ECO:0000256" key="12">
    <source>
        <dbReference type="ARBA" id="ARBA00023211"/>
    </source>
</evidence>
<keyword evidence="18" id="KW-1185">Reference proteome</keyword>
<evidence type="ECO:0000313" key="19">
    <source>
        <dbReference type="WBParaSite" id="Csp11.Scaffold629.g9486.t1"/>
    </source>
</evidence>
<keyword evidence="4 17" id="KW-0328">Glycosyltransferase</keyword>
<evidence type="ECO:0000256" key="14">
    <source>
        <dbReference type="ARBA" id="ARBA00038949"/>
    </source>
</evidence>
<evidence type="ECO:0000256" key="8">
    <source>
        <dbReference type="ARBA" id="ARBA00022968"/>
    </source>
</evidence>
<evidence type="ECO:0000256" key="15">
    <source>
        <dbReference type="ARBA" id="ARBA00041712"/>
    </source>
</evidence>
<keyword evidence="5" id="KW-0808">Transferase</keyword>
<keyword evidence="8 17" id="KW-0735">Signal-anchor</keyword>
<evidence type="ECO:0000256" key="16">
    <source>
        <dbReference type="ARBA" id="ARBA00049421"/>
    </source>
</evidence>
<keyword evidence="10 17" id="KW-0333">Golgi apparatus</keyword>
<evidence type="ECO:0000256" key="11">
    <source>
        <dbReference type="ARBA" id="ARBA00023136"/>
    </source>
</evidence>
<name>A0A1I7UHV1_9PELO</name>
<evidence type="ECO:0000256" key="6">
    <source>
        <dbReference type="ARBA" id="ARBA00022692"/>
    </source>
</evidence>
<evidence type="ECO:0000256" key="17">
    <source>
        <dbReference type="RuleBase" id="RU368119"/>
    </source>
</evidence>
<dbReference type="InterPro" id="IPR052261">
    <property type="entry name" value="Glycosyltransferase_13"/>
</dbReference>